<dbReference type="GO" id="GO:0005737">
    <property type="term" value="C:cytoplasm"/>
    <property type="evidence" value="ECO:0007669"/>
    <property type="project" value="TreeGrafter"/>
</dbReference>
<reference evidence="4" key="1">
    <citation type="journal article" date="2021" name="Sci. Rep.">
        <title>Diploid genomic architecture of Nitzschia inconspicua, an elite biomass production diatom.</title>
        <authorList>
            <person name="Oliver A."/>
            <person name="Podell S."/>
            <person name="Pinowska A."/>
            <person name="Traller J.C."/>
            <person name="Smith S.R."/>
            <person name="McClure R."/>
            <person name="Beliaev A."/>
            <person name="Bohutskyi P."/>
            <person name="Hill E.A."/>
            <person name="Rabines A."/>
            <person name="Zheng H."/>
            <person name="Allen L.Z."/>
            <person name="Kuo A."/>
            <person name="Grigoriev I.V."/>
            <person name="Allen A.E."/>
            <person name="Hazlebeck D."/>
            <person name="Allen E.E."/>
        </authorList>
    </citation>
    <scope>NUCLEOTIDE SEQUENCE</scope>
    <source>
        <strain evidence="4">Hildebrandi</strain>
    </source>
</reference>
<reference evidence="4" key="2">
    <citation type="submission" date="2021-04" db="EMBL/GenBank/DDBJ databases">
        <authorList>
            <person name="Podell S."/>
        </authorList>
    </citation>
    <scope>NUCLEOTIDE SEQUENCE</scope>
    <source>
        <strain evidence="4">Hildebrandi</strain>
    </source>
</reference>
<evidence type="ECO:0000313" key="4">
    <source>
        <dbReference type="EMBL" id="KAG7368594.1"/>
    </source>
</evidence>
<dbReference type="GO" id="GO:0006508">
    <property type="term" value="P:proteolysis"/>
    <property type="evidence" value="ECO:0007669"/>
    <property type="project" value="InterPro"/>
</dbReference>
<accession>A0A9K3Q508</accession>
<feature type="compositionally biased region" description="Basic and acidic residues" evidence="2">
    <location>
        <begin position="88"/>
        <end position="98"/>
    </location>
</feature>
<evidence type="ECO:0000256" key="2">
    <source>
        <dbReference type="SAM" id="MobiDB-lite"/>
    </source>
</evidence>
<dbReference type="InterPro" id="IPR050452">
    <property type="entry name" value="Metacaspase"/>
</dbReference>
<feature type="domain" description="Peptidase C14 caspase" evidence="3">
    <location>
        <begin position="161"/>
        <end position="336"/>
    </location>
</feature>
<sequence length="356" mass="40367">MKERASKESRSKITKKLLATAKDYIAAKVVLFSACQDHQTTAGIDNVRKLCLSFVPEGTKGGACTSLFLQVLYHNYKLQQEYNRRRRDSSDSNHEHLQSKLAHPPPSITYGTILNHMQQVCERNNYTQIPLLSCSRPIHLYKDPFQIVPDNFVQKSPQGTKRALIIGITYTNSPHALAGCQNDCRNVIAFLKKVHSFEDEDITLLLDDPVACDDLNQPTKKNILRTFRTFSMQCQEGDVVFIHYAGHGIAVEARSCDEPDCFQEALLPVDYMTSGEILDVDIFRLLLIPMPKNVLVTALFDCCHSGTILDLPFQYSGANPVCDYDSVVFPHMQMVEDFRDRMRKVKKTQDLQDSKS</sequence>
<name>A0A9K3Q508_9STRA</name>
<dbReference type="Pfam" id="PF00656">
    <property type="entry name" value="Peptidase_C14"/>
    <property type="match status" value="1"/>
</dbReference>
<dbReference type="Proteomes" id="UP000693970">
    <property type="component" value="Unassembled WGS sequence"/>
</dbReference>
<dbReference type="PANTHER" id="PTHR48104">
    <property type="entry name" value="METACASPASE-4"/>
    <property type="match status" value="1"/>
</dbReference>
<evidence type="ECO:0000256" key="1">
    <source>
        <dbReference type="ARBA" id="ARBA00009005"/>
    </source>
</evidence>
<feature type="region of interest" description="Disordered" evidence="2">
    <location>
        <begin position="83"/>
        <end position="103"/>
    </location>
</feature>
<proteinExistence type="inferred from homology"/>
<dbReference type="PANTHER" id="PTHR48104:SF30">
    <property type="entry name" value="METACASPASE-1"/>
    <property type="match status" value="1"/>
</dbReference>
<gene>
    <name evidence="4" type="ORF">IV203_031337</name>
</gene>
<dbReference type="OrthoDB" id="3223806at2759"/>
<organism evidence="4 5">
    <name type="scientific">Nitzschia inconspicua</name>
    <dbReference type="NCBI Taxonomy" id="303405"/>
    <lineage>
        <taxon>Eukaryota</taxon>
        <taxon>Sar</taxon>
        <taxon>Stramenopiles</taxon>
        <taxon>Ochrophyta</taxon>
        <taxon>Bacillariophyta</taxon>
        <taxon>Bacillariophyceae</taxon>
        <taxon>Bacillariophycidae</taxon>
        <taxon>Bacillariales</taxon>
        <taxon>Bacillariaceae</taxon>
        <taxon>Nitzschia</taxon>
    </lineage>
</organism>
<keyword evidence="5" id="KW-1185">Reference proteome</keyword>
<protein>
    <submittedName>
        <fullName evidence="4">Caspase domain containing protein</fullName>
    </submittedName>
</protein>
<comment type="similarity">
    <text evidence="1">Belongs to the peptidase C14B family.</text>
</comment>
<comment type="caution">
    <text evidence="4">The sequence shown here is derived from an EMBL/GenBank/DDBJ whole genome shotgun (WGS) entry which is preliminary data.</text>
</comment>
<dbReference type="EMBL" id="JAGRRH010000006">
    <property type="protein sequence ID" value="KAG7368594.1"/>
    <property type="molecule type" value="Genomic_DNA"/>
</dbReference>
<evidence type="ECO:0000313" key="5">
    <source>
        <dbReference type="Proteomes" id="UP000693970"/>
    </source>
</evidence>
<dbReference type="GO" id="GO:0004197">
    <property type="term" value="F:cysteine-type endopeptidase activity"/>
    <property type="evidence" value="ECO:0007669"/>
    <property type="project" value="InterPro"/>
</dbReference>
<evidence type="ECO:0000259" key="3">
    <source>
        <dbReference type="Pfam" id="PF00656"/>
    </source>
</evidence>
<dbReference type="AlphaFoldDB" id="A0A9K3Q508"/>
<dbReference type="InterPro" id="IPR011600">
    <property type="entry name" value="Pept_C14_caspase"/>
</dbReference>